<gene>
    <name evidence="2" type="ORF">LWI29_006704</name>
</gene>
<evidence type="ECO:0000313" key="3">
    <source>
        <dbReference type="Proteomes" id="UP001168877"/>
    </source>
</evidence>
<organism evidence="2 3">
    <name type="scientific">Acer saccharum</name>
    <name type="common">Sugar maple</name>
    <dbReference type="NCBI Taxonomy" id="4024"/>
    <lineage>
        <taxon>Eukaryota</taxon>
        <taxon>Viridiplantae</taxon>
        <taxon>Streptophyta</taxon>
        <taxon>Embryophyta</taxon>
        <taxon>Tracheophyta</taxon>
        <taxon>Spermatophyta</taxon>
        <taxon>Magnoliopsida</taxon>
        <taxon>eudicotyledons</taxon>
        <taxon>Gunneridae</taxon>
        <taxon>Pentapetalae</taxon>
        <taxon>rosids</taxon>
        <taxon>malvids</taxon>
        <taxon>Sapindales</taxon>
        <taxon>Sapindaceae</taxon>
        <taxon>Hippocastanoideae</taxon>
        <taxon>Acereae</taxon>
        <taxon>Acer</taxon>
    </lineage>
</organism>
<dbReference type="Proteomes" id="UP001168877">
    <property type="component" value="Unassembled WGS sequence"/>
</dbReference>
<dbReference type="AlphaFoldDB" id="A0AA39S7A9"/>
<comment type="caution">
    <text evidence="2">The sequence shown here is derived from an EMBL/GenBank/DDBJ whole genome shotgun (WGS) entry which is preliminary data.</text>
</comment>
<reference evidence="2" key="2">
    <citation type="submission" date="2023-06" db="EMBL/GenBank/DDBJ databases">
        <authorList>
            <person name="Swenson N.G."/>
            <person name="Wegrzyn J.L."/>
            <person name="Mcevoy S.L."/>
        </authorList>
    </citation>
    <scope>NUCLEOTIDE SEQUENCE</scope>
    <source>
        <strain evidence="2">NS2018</strain>
        <tissue evidence="2">Leaf</tissue>
    </source>
</reference>
<evidence type="ECO:0000256" key="1">
    <source>
        <dbReference type="SAM" id="MobiDB-lite"/>
    </source>
</evidence>
<evidence type="ECO:0000313" key="2">
    <source>
        <dbReference type="EMBL" id="KAK0588892.1"/>
    </source>
</evidence>
<feature type="region of interest" description="Disordered" evidence="1">
    <location>
        <begin position="1"/>
        <end position="20"/>
    </location>
</feature>
<proteinExistence type="predicted"/>
<name>A0AA39S7A9_ACESA</name>
<dbReference type="EMBL" id="JAUESC010000381">
    <property type="protein sequence ID" value="KAK0588892.1"/>
    <property type="molecule type" value="Genomic_DNA"/>
</dbReference>
<sequence length="156" mass="17757">MKKCKNGSLAATGDGCGGRESSRKRFHYSFLQNGSWLGLLPTSQRIPKQKFNKNNKKNDGAELGLKPVKDTYNDVDDYLATFEPLLFEEVKAQIIQKKDDEEVFDLADFSQFSDFSHLFDSSSTLFGCLVFLNIRSARTRSFDLLQREIFKGLLLI</sequence>
<keyword evidence="3" id="KW-1185">Reference proteome</keyword>
<reference evidence="2" key="1">
    <citation type="journal article" date="2022" name="Plant J.">
        <title>Strategies of tolerance reflected in two North American maple genomes.</title>
        <authorList>
            <person name="McEvoy S.L."/>
            <person name="Sezen U.U."/>
            <person name="Trouern-Trend A."/>
            <person name="McMahon S.M."/>
            <person name="Schaberg P.G."/>
            <person name="Yang J."/>
            <person name="Wegrzyn J.L."/>
            <person name="Swenson N.G."/>
        </authorList>
    </citation>
    <scope>NUCLEOTIDE SEQUENCE</scope>
    <source>
        <strain evidence="2">NS2018</strain>
    </source>
</reference>
<protein>
    <submittedName>
        <fullName evidence="2">Uncharacterized protein</fullName>
    </submittedName>
</protein>
<accession>A0AA39S7A9</accession>